<evidence type="ECO:0000256" key="3">
    <source>
        <dbReference type="ARBA" id="ARBA00022989"/>
    </source>
</evidence>
<organism evidence="7 8">
    <name type="scientific">Actinokineospora guangxiensis</name>
    <dbReference type="NCBI Taxonomy" id="1490288"/>
    <lineage>
        <taxon>Bacteria</taxon>
        <taxon>Bacillati</taxon>
        <taxon>Actinomycetota</taxon>
        <taxon>Actinomycetes</taxon>
        <taxon>Pseudonocardiales</taxon>
        <taxon>Pseudonocardiaceae</taxon>
        <taxon>Actinokineospora</taxon>
    </lineage>
</organism>
<name>A0ABW0EU76_9PSEU</name>
<keyword evidence="3 5" id="KW-1133">Transmembrane helix</keyword>
<sequence>MFPTSVAGYTVVVVLVIAVAEHVRAPRALPDALRAHGMIRGRATGFAATAVTAVEALLAVALLMRPSAPLFAAAGLVFAGYAAYSWHVVSSGRGGPCGCGGVEVPMGTWVIVRAGVLAALSAVAVAGPPPTLSMMDVQLVVELLAALVFGVLLWHLPAAMAPHPEVAR</sequence>
<keyword evidence="2 5" id="KW-0812">Transmembrane</keyword>
<comment type="subcellular location">
    <subcellularLocation>
        <location evidence="1">Membrane</location>
        <topology evidence="1">Multi-pass membrane protein</topology>
    </subcellularLocation>
</comment>
<evidence type="ECO:0000313" key="8">
    <source>
        <dbReference type="Proteomes" id="UP001596157"/>
    </source>
</evidence>
<feature type="transmembrane region" description="Helical" evidence="5">
    <location>
        <begin position="110"/>
        <end position="127"/>
    </location>
</feature>
<dbReference type="RefSeq" id="WP_378249473.1">
    <property type="nucleotide sequence ID" value="NZ_JBHSKF010000012.1"/>
</dbReference>
<accession>A0ABW0EU76</accession>
<evidence type="ECO:0000256" key="2">
    <source>
        <dbReference type="ARBA" id="ARBA00022692"/>
    </source>
</evidence>
<feature type="transmembrane region" description="Helical" evidence="5">
    <location>
        <begin position="6"/>
        <end position="23"/>
    </location>
</feature>
<evidence type="ECO:0000256" key="4">
    <source>
        <dbReference type="ARBA" id="ARBA00023136"/>
    </source>
</evidence>
<feature type="transmembrane region" description="Helical" evidence="5">
    <location>
        <begin position="43"/>
        <end position="64"/>
    </location>
</feature>
<dbReference type="EMBL" id="JBHSKF010000012">
    <property type="protein sequence ID" value="MFC5289620.1"/>
    <property type="molecule type" value="Genomic_DNA"/>
</dbReference>
<dbReference type="InterPro" id="IPR009908">
    <property type="entry name" value="Methylamine_util_MauE"/>
</dbReference>
<evidence type="ECO:0000256" key="5">
    <source>
        <dbReference type="SAM" id="Phobius"/>
    </source>
</evidence>
<keyword evidence="8" id="KW-1185">Reference proteome</keyword>
<dbReference type="Proteomes" id="UP001596157">
    <property type="component" value="Unassembled WGS sequence"/>
</dbReference>
<comment type="caution">
    <text evidence="7">The sequence shown here is derived from an EMBL/GenBank/DDBJ whole genome shotgun (WGS) entry which is preliminary data.</text>
</comment>
<proteinExistence type="predicted"/>
<feature type="transmembrane region" description="Helical" evidence="5">
    <location>
        <begin position="139"/>
        <end position="161"/>
    </location>
</feature>
<keyword evidence="4 5" id="KW-0472">Membrane</keyword>
<evidence type="ECO:0000256" key="1">
    <source>
        <dbReference type="ARBA" id="ARBA00004141"/>
    </source>
</evidence>
<protein>
    <submittedName>
        <fullName evidence="7">MauE/DoxX family redox-associated membrane protein</fullName>
    </submittedName>
</protein>
<feature type="transmembrane region" description="Helical" evidence="5">
    <location>
        <begin position="70"/>
        <end position="89"/>
    </location>
</feature>
<reference evidence="8" key="1">
    <citation type="journal article" date="2019" name="Int. J. Syst. Evol. Microbiol.">
        <title>The Global Catalogue of Microorganisms (GCM) 10K type strain sequencing project: providing services to taxonomists for standard genome sequencing and annotation.</title>
        <authorList>
            <consortium name="The Broad Institute Genomics Platform"/>
            <consortium name="The Broad Institute Genome Sequencing Center for Infectious Disease"/>
            <person name="Wu L."/>
            <person name="Ma J."/>
        </authorList>
    </citation>
    <scope>NUCLEOTIDE SEQUENCE [LARGE SCALE GENOMIC DNA]</scope>
    <source>
        <strain evidence="8">CCUG 59778</strain>
    </source>
</reference>
<evidence type="ECO:0000259" key="6">
    <source>
        <dbReference type="Pfam" id="PF07291"/>
    </source>
</evidence>
<feature type="domain" description="Methylamine utilisation protein MauE" evidence="6">
    <location>
        <begin position="5"/>
        <end position="125"/>
    </location>
</feature>
<dbReference type="Pfam" id="PF07291">
    <property type="entry name" value="MauE"/>
    <property type="match status" value="1"/>
</dbReference>
<gene>
    <name evidence="7" type="ORF">ACFPM7_21425</name>
</gene>
<evidence type="ECO:0000313" key="7">
    <source>
        <dbReference type="EMBL" id="MFC5289620.1"/>
    </source>
</evidence>